<dbReference type="OrthoDB" id="1928974at2759"/>
<dbReference type="Pfam" id="PF15477">
    <property type="entry name" value="SMAP"/>
    <property type="match status" value="1"/>
</dbReference>
<protein>
    <recommendedName>
        <fullName evidence="1">Small acidic protein-like domain-containing protein</fullName>
    </recommendedName>
</protein>
<feature type="domain" description="Small acidic protein-like" evidence="1">
    <location>
        <begin position="26"/>
        <end position="85"/>
    </location>
</feature>
<dbReference type="PANTHER" id="PTHR22426">
    <property type="entry name" value="ARGININE_SERINE-RICH COILED-COIL PROTEIN 2"/>
    <property type="match status" value="1"/>
</dbReference>
<dbReference type="Proteomes" id="UP000267096">
    <property type="component" value="Unassembled WGS sequence"/>
</dbReference>
<gene>
    <name evidence="2" type="ORF">ASIM_LOCUS602</name>
</gene>
<dbReference type="PANTHER" id="PTHR22426:SF2">
    <property type="entry name" value="ARGININE_SERINE-RICH COILED-COIL PROTEIN 2"/>
    <property type="match status" value="1"/>
</dbReference>
<evidence type="ECO:0000259" key="1">
    <source>
        <dbReference type="Pfam" id="PF15477"/>
    </source>
</evidence>
<accession>A0A3P6NR92</accession>
<proteinExistence type="predicted"/>
<sequence length="87" mass="9461">MQSATSSGLATSRPSNATAWSSMLAAAATDSKQIDKFKRLMGIKKTEEGNDEIDVNRQQALYSQLDQQYAVARSTTHLSRGQGLGFH</sequence>
<evidence type="ECO:0000313" key="3">
    <source>
        <dbReference type="Proteomes" id="UP000267096"/>
    </source>
</evidence>
<dbReference type="EMBL" id="UYRR01000437">
    <property type="protein sequence ID" value="VDK17888.1"/>
    <property type="molecule type" value="Genomic_DNA"/>
</dbReference>
<organism evidence="2 3">
    <name type="scientific">Anisakis simplex</name>
    <name type="common">Herring worm</name>
    <dbReference type="NCBI Taxonomy" id="6269"/>
    <lineage>
        <taxon>Eukaryota</taxon>
        <taxon>Metazoa</taxon>
        <taxon>Ecdysozoa</taxon>
        <taxon>Nematoda</taxon>
        <taxon>Chromadorea</taxon>
        <taxon>Rhabditida</taxon>
        <taxon>Spirurina</taxon>
        <taxon>Ascaridomorpha</taxon>
        <taxon>Ascaridoidea</taxon>
        <taxon>Anisakidae</taxon>
        <taxon>Anisakis</taxon>
        <taxon>Anisakis simplex complex</taxon>
    </lineage>
</organism>
<reference evidence="2 3" key="1">
    <citation type="submission" date="2018-11" db="EMBL/GenBank/DDBJ databases">
        <authorList>
            <consortium name="Pathogen Informatics"/>
        </authorList>
    </citation>
    <scope>NUCLEOTIDE SEQUENCE [LARGE SCALE GENOMIC DNA]</scope>
</reference>
<keyword evidence="3" id="KW-1185">Reference proteome</keyword>
<dbReference type="AlphaFoldDB" id="A0A3P6NR92"/>
<dbReference type="InterPro" id="IPR028124">
    <property type="entry name" value="SMAP_dom"/>
</dbReference>
<name>A0A3P6NR92_ANISI</name>
<evidence type="ECO:0000313" key="2">
    <source>
        <dbReference type="EMBL" id="VDK17888.1"/>
    </source>
</evidence>